<feature type="chain" id="PRO_5038973391" evidence="2">
    <location>
        <begin position="28"/>
        <end position="173"/>
    </location>
</feature>
<comment type="caution">
    <text evidence="4">The sequence shown here is derived from an EMBL/GenBank/DDBJ whole genome shotgun (WGS) entry which is preliminary data.</text>
</comment>
<sequence>MFAPQREFLVVAAALASLLLAPSTAVWPPDAGAAEAVGGAGISSIPHVKPVPGGVVKPYEPPPRRWLPGHRGVDLAASEGAPVRASGDGTVHFAGMVAGMPTVSVMHADGIRTTYQPVRWTVARGQVVSRGDVIGTLDPGPDPGLHWGALRGRDYLNPLDLLGRRPIVLKPPE</sequence>
<dbReference type="PANTHER" id="PTHR21666">
    <property type="entry name" value="PEPTIDASE-RELATED"/>
    <property type="match status" value="1"/>
</dbReference>
<protein>
    <submittedName>
        <fullName evidence="4">M23 family metallopeptidase</fullName>
    </submittedName>
</protein>
<proteinExistence type="predicted"/>
<feature type="signal peptide" evidence="2">
    <location>
        <begin position="1"/>
        <end position="27"/>
    </location>
</feature>
<dbReference type="PANTHER" id="PTHR21666:SF289">
    <property type="entry name" value="L-ALA--D-GLU ENDOPEPTIDASE"/>
    <property type="match status" value="1"/>
</dbReference>
<evidence type="ECO:0000313" key="4">
    <source>
        <dbReference type="EMBL" id="NMF08384.1"/>
    </source>
</evidence>
<dbReference type="Pfam" id="PF01551">
    <property type="entry name" value="Peptidase_M23"/>
    <property type="match status" value="1"/>
</dbReference>
<dbReference type="Proteomes" id="UP000589552">
    <property type="component" value="Unassembled WGS sequence"/>
</dbReference>
<dbReference type="InterPro" id="IPR050570">
    <property type="entry name" value="Cell_wall_metabolism_enzyme"/>
</dbReference>
<name>A0A7X9SUM2_9CORY</name>
<dbReference type="SUPFAM" id="SSF51261">
    <property type="entry name" value="Duplicated hybrid motif"/>
    <property type="match status" value="1"/>
</dbReference>
<dbReference type="RefSeq" id="WP_168937198.1">
    <property type="nucleotide sequence ID" value="NZ_JABAGA010000001.1"/>
</dbReference>
<organism evidence="4 5">
    <name type="scientific">Corynebacterium xerosis</name>
    <dbReference type="NCBI Taxonomy" id="1725"/>
    <lineage>
        <taxon>Bacteria</taxon>
        <taxon>Bacillati</taxon>
        <taxon>Actinomycetota</taxon>
        <taxon>Actinomycetes</taxon>
        <taxon>Mycobacteriales</taxon>
        <taxon>Corynebacteriaceae</taxon>
        <taxon>Corynebacterium</taxon>
    </lineage>
</organism>
<dbReference type="EMBL" id="JABAGA010000001">
    <property type="protein sequence ID" value="NMF08384.1"/>
    <property type="molecule type" value="Genomic_DNA"/>
</dbReference>
<dbReference type="Gene3D" id="2.70.70.10">
    <property type="entry name" value="Glucose Permease (Domain IIA)"/>
    <property type="match status" value="1"/>
</dbReference>
<dbReference type="InterPro" id="IPR011055">
    <property type="entry name" value="Dup_hybrid_motif"/>
</dbReference>
<reference evidence="4 5" key="1">
    <citation type="submission" date="2020-04" db="EMBL/GenBank/DDBJ databases">
        <authorList>
            <person name="Hitch T.C.A."/>
            <person name="Wylensek D."/>
            <person name="Clavel T."/>
        </authorList>
    </citation>
    <scope>NUCLEOTIDE SEQUENCE [LARGE SCALE GENOMIC DNA]</scope>
    <source>
        <strain evidence="4 5">BL-383-APC-2I</strain>
    </source>
</reference>
<evidence type="ECO:0000313" key="5">
    <source>
        <dbReference type="Proteomes" id="UP000589552"/>
    </source>
</evidence>
<feature type="domain" description="M23ase beta-sheet core" evidence="3">
    <location>
        <begin position="69"/>
        <end position="158"/>
    </location>
</feature>
<dbReference type="GO" id="GO:0004222">
    <property type="term" value="F:metalloendopeptidase activity"/>
    <property type="evidence" value="ECO:0007669"/>
    <property type="project" value="TreeGrafter"/>
</dbReference>
<evidence type="ECO:0000256" key="2">
    <source>
        <dbReference type="SAM" id="SignalP"/>
    </source>
</evidence>
<dbReference type="InterPro" id="IPR016047">
    <property type="entry name" value="M23ase_b-sheet_dom"/>
</dbReference>
<dbReference type="AlphaFoldDB" id="A0A7X9SUM2"/>
<dbReference type="CDD" id="cd12797">
    <property type="entry name" value="M23_peptidase"/>
    <property type="match status" value="1"/>
</dbReference>
<evidence type="ECO:0000259" key="3">
    <source>
        <dbReference type="Pfam" id="PF01551"/>
    </source>
</evidence>
<keyword evidence="1 2" id="KW-0732">Signal</keyword>
<accession>A0A7X9SUM2</accession>
<evidence type="ECO:0000256" key="1">
    <source>
        <dbReference type="ARBA" id="ARBA00022729"/>
    </source>
</evidence>
<gene>
    <name evidence="4" type="ORF">HF852_01960</name>
</gene>